<accession>A0ABQ0DF59</accession>
<dbReference type="Proteomes" id="UP001628156">
    <property type="component" value="Unassembled WGS sequence"/>
</dbReference>
<keyword evidence="3" id="KW-1185">Reference proteome</keyword>
<dbReference type="SUPFAM" id="SSF56672">
    <property type="entry name" value="DNA/RNA polymerases"/>
    <property type="match status" value="1"/>
</dbReference>
<organism evidence="2 3">
    <name type="scientific">Entamoeba nuttalli</name>
    <dbReference type="NCBI Taxonomy" id="412467"/>
    <lineage>
        <taxon>Eukaryota</taxon>
        <taxon>Amoebozoa</taxon>
        <taxon>Evosea</taxon>
        <taxon>Archamoebae</taxon>
        <taxon>Mastigamoebida</taxon>
        <taxon>Entamoebidae</taxon>
        <taxon>Entamoeba</taxon>
    </lineage>
</organism>
<dbReference type="InterPro" id="IPR000477">
    <property type="entry name" value="RT_dom"/>
</dbReference>
<protein>
    <recommendedName>
        <fullName evidence="1">Reverse transcriptase domain-containing protein</fullName>
    </recommendedName>
</protein>
<reference evidence="2 3" key="1">
    <citation type="journal article" date="2019" name="PLoS Negl. Trop. Dis.">
        <title>Whole genome sequencing of Entamoeba nuttalli reveals mammalian host-related molecular signatures and a novel octapeptide-repeat surface protein.</title>
        <authorList>
            <person name="Tanaka M."/>
            <person name="Makiuchi T."/>
            <person name="Komiyama T."/>
            <person name="Shiina T."/>
            <person name="Osaki K."/>
            <person name="Tachibana H."/>
        </authorList>
    </citation>
    <scope>NUCLEOTIDE SEQUENCE [LARGE SCALE GENOMIC DNA]</scope>
    <source>
        <strain evidence="2 3">P19-061405</strain>
    </source>
</reference>
<sequence>MTGWKIFICYKFNEYLGCIKLNRRILQGDSLSNLLFIIQMNVISQIIEEKFPKSNHTLYIDDLRIMTESSEEMGIIHNEIKKKNINCNDRI</sequence>
<dbReference type="InterPro" id="IPR043502">
    <property type="entry name" value="DNA/RNA_pol_sf"/>
</dbReference>
<comment type="caution">
    <text evidence="2">The sequence shown here is derived from an EMBL/GenBank/DDBJ whole genome shotgun (WGS) entry which is preliminary data.</text>
</comment>
<evidence type="ECO:0000259" key="1">
    <source>
        <dbReference type="Pfam" id="PF00078"/>
    </source>
</evidence>
<feature type="domain" description="Reverse transcriptase" evidence="1">
    <location>
        <begin position="11"/>
        <end position="83"/>
    </location>
</feature>
<dbReference type="Pfam" id="PF00078">
    <property type="entry name" value="RVT_1"/>
    <property type="match status" value="1"/>
</dbReference>
<evidence type="ECO:0000313" key="3">
    <source>
        <dbReference type="Proteomes" id="UP001628156"/>
    </source>
</evidence>
<evidence type="ECO:0000313" key="2">
    <source>
        <dbReference type="EMBL" id="GAB1221482.1"/>
    </source>
</evidence>
<gene>
    <name evidence="2" type="ORF">ENUP19_0082G0007</name>
</gene>
<dbReference type="EMBL" id="BAAFRS010000082">
    <property type="protein sequence ID" value="GAB1221482.1"/>
    <property type="molecule type" value="Genomic_DNA"/>
</dbReference>
<name>A0ABQ0DF59_9EUKA</name>
<proteinExistence type="predicted"/>